<gene>
    <name evidence="1" type="ORF">BD310DRAFT_961862</name>
</gene>
<evidence type="ECO:0000313" key="1">
    <source>
        <dbReference type="EMBL" id="TBU53731.1"/>
    </source>
</evidence>
<reference evidence="1 2" key="1">
    <citation type="submission" date="2019-01" db="EMBL/GenBank/DDBJ databases">
        <title>Draft genome sequences of three monokaryotic isolates of the white-rot basidiomycete fungus Dichomitus squalens.</title>
        <authorList>
            <consortium name="DOE Joint Genome Institute"/>
            <person name="Lopez S.C."/>
            <person name="Andreopoulos B."/>
            <person name="Pangilinan J."/>
            <person name="Lipzen A."/>
            <person name="Riley R."/>
            <person name="Ahrendt S."/>
            <person name="Ng V."/>
            <person name="Barry K."/>
            <person name="Daum C."/>
            <person name="Grigoriev I.V."/>
            <person name="Hilden K.S."/>
            <person name="Makela M.R."/>
            <person name="de Vries R.P."/>
        </authorList>
    </citation>
    <scope>NUCLEOTIDE SEQUENCE [LARGE SCALE GENOMIC DNA]</scope>
    <source>
        <strain evidence="1 2">CBS 464.89</strain>
    </source>
</reference>
<evidence type="ECO:0000313" key="2">
    <source>
        <dbReference type="Proteomes" id="UP000292082"/>
    </source>
</evidence>
<dbReference type="Proteomes" id="UP000292082">
    <property type="component" value="Unassembled WGS sequence"/>
</dbReference>
<accession>A0A4Q9PI85</accession>
<sequence length="144" mass="15865">MAIQSLCFLIPVAIVLFTACMVPQSQSLSLELCRKEYGPPLLAHMGLSDDPELSNGMYHMGTEILASSDHNDSIRPAEMNVPKARYKFYSARIAVCILAMRIIYMIKTCAAVGMQSLEMSWKCGGDAATLVFGDTSLNFETWTT</sequence>
<dbReference type="AlphaFoldDB" id="A0A4Q9PI85"/>
<organism evidence="1 2">
    <name type="scientific">Dichomitus squalens</name>
    <dbReference type="NCBI Taxonomy" id="114155"/>
    <lineage>
        <taxon>Eukaryota</taxon>
        <taxon>Fungi</taxon>
        <taxon>Dikarya</taxon>
        <taxon>Basidiomycota</taxon>
        <taxon>Agaricomycotina</taxon>
        <taxon>Agaricomycetes</taxon>
        <taxon>Polyporales</taxon>
        <taxon>Polyporaceae</taxon>
        <taxon>Dichomitus</taxon>
    </lineage>
</organism>
<name>A0A4Q9PI85_9APHY</name>
<dbReference type="EMBL" id="ML145206">
    <property type="protein sequence ID" value="TBU53731.1"/>
    <property type="molecule type" value="Genomic_DNA"/>
</dbReference>
<keyword evidence="2" id="KW-1185">Reference proteome</keyword>
<proteinExistence type="predicted"/>
<protein>
    <submittedName>
        <fullName evidence="1">Uncharacterized protein</fullName>
    </submittedName>
</protein>